<organism evidence="1">
    <name type="scientific">Ceratitis capitata</name>
    <name type="common">Mediterranean fruit fly</name>
    <name type="synonym">Tephritis capitata</name>
    <dbReference type="NCBI Taxonomy" id="7213"/>
    <lineage>
        <taxon>Eukaryota</taxon>
        <taxon>Metazoa</taxon>
        <taxon>Ecdysozoa</taxon>
        <taxon>Arthropoda</taxon>
        <taxon>Hexapoda</taxon>
        <taxon>Insecta</taxon>
        <taxon>Pterygota</taxon>
        <taxon>Neoptera</taxon>
        <taxon>Endopterygota</taxon>
        <taxon>Diptera</taxon>
        <taxon>Brachycera</taxon>
        <taxon>Muscomorpha</taxon>
        <taxon>Tephritoidea</taxon>
        <taxon>Tephritidae</taxon>
        <taxon>Ceratitis</taxon>
        <taxon>Ceratitis</taxon>
    </lineage>
</organism>
<accession>W8AYV4</accession>
<reference evidence="1" key="1">
    <citation type="submission" date="2013-07" db="EMBL/GenBank/DDBJ databases">
        <authorList>
            <person name="Geib S."/>
        </authorList>
    </citation>
    <scope>NUCLEOTIDE SEQUENCE</scope>
</reference>
<name>W8AYV4_CERCA</name>
<evidence type="ECO:0000313" key="1">
    <source>
        <dbReference type="EMBL" id="JAB86096.1"/>
    </source>
</evidence>
<reference evidence="1" key="2">
    <citation type="journal article" date="2014" name="BMC Genomics">
        <title>A genomic perspective to assessing quality of mass-reared SIT flies used in Mediterranean fruit fly (Ceratitis capitata) eradication in California.</title>
        <authorList>
            <person name="Calla B."/>
            <person name="Hall B."/>
            <person name="Hou S."/>
            <person name="Geib S.M."/>
        </authorList>
    </citation>
    <scope>NUCLEOTIDE SEQUENCE</scope>
</reference>
<feature type="non-terminal residue" evidence="1">
    <location>
        <position position="1"/>
    </location>
</feature>
<sequence>YMYVCTYMHKCLKIDQNSKRHNNKIEQQLIRKVHKITTPPAASSSSKQARSNFVPGAVTLAEKLPRSPSLQASSICELFTFSFHVFPPFMAQVFECAYLPPRLCVLEEVLSTITIRLRVC</sequence>
<proteinExistence type="evidence at transcript level"/>
<dbReference type="EMBL" id="GAMC01020459">
    <property type="protein sequence ID" value="JAB86096.1"/>
    <property type="molecule type" value="mRNA"/>
</dbReference>
<dbReference type="AlphaFoldDB" id="W8AYV4"/>
<protein>
    <submittedName>
        <fullName evidence="1">Uncharacterized protein</fullName>
    </submittedName>
</protein>